<feature type="transmembrane region" description="Helical" evidence="2">
    <location>
        <begin position="75"/>
        <end position="95"/>
    </location>
</feature>
<accession>A0A5N7CF86</accession>
<reference evidence="4" key="1">
    <citation type="submission" date="2019-04" db="EMBL/GenBank/DDBJ databases">
        <title>Friends and foes A comparative genomics studyof 23 Aspergillus species from section Flavi.</title>
        <authorList>
            <consortium name="DOE Joint Genome Institute"/>
            <person name="Kjaerbolling I."/>
            <person name="Vesth T."/>
            <person name="Frisvad J.C."/>
            <person name="Nybo J.L."/>
            <person name="Theobald S."/>
            <person name="Kildgaard S."/>
            <person name="Isbrandt T."/>
            <person name="Kuo A."/>
            <person name="Sato A."/>
            <person name="Lyhne E.K."/>
            <person name="Kogle M.E."/>
            <person name="Wiebenga A."/>
            <person name="Kun R.S."/>
            <person name="Lubbers R.J."/>
            <person name="Makela M.R."/>
            <person name="Barry K."/>
            <person name="Chovatia M."/>
            <person name="Clum A."/>
            <person name="Daum C."/>
            <person name="Haridas S."/>
            <person name="He G."/>
            <person name="LaButti K."/>
            <person name="Lipzen A."/>
            <person name="Mondo S."/>
            <person name="Riley R."/>
            <person name="Salamov A."/>
            <person name="Simmons B.A."/>
            <person name="Magnuson J.K."/>
            <person name="Henrissat B."/>
            <person name="Mortensen U.H."/>
            <person name="Larsen T.O."/>
            <person name="Devries R.P."/>
            <person name="Grigoriev I.V."/>
            <person name="Machida M."/>
            <person name="Baker S.E."/>
            <person name="Andersen M.R."/>
        </authorList>
    </citation>
    <scope>NUCLEOTIDE SEQUENCE [LARGE SCALE GENOMIC DNA]</scope>
    <source>
        <strain evidence="4">IBT 14317</strain>
    </source>
</reference>
<keyword evidence="2" id="KW-0812">Transmembrane</keyword>
<evidence type="ECO:0000256" key="1">
    <source>
        <dbReference type="ARBA" id="ARBA00004141"/>
    </source>
</evidence>
<gene>
    <name evidence="4" type="ORF">BDV23DRAFT_151059</name>
</gene>
<name>A0A5N7CF86_PETAA</name>
<feature type="transmembrane region" description="Helical" evidence="2">
    <location>
        <begin position="12"/>
        <end position="29"/>
    </location>
</feature>
<feature type="transmembrane region" description="Helical" evidence="2">
    <location>
        <begin position="107"/>
        <end position="125"/>
    </location>
</feature>
<feature type="transmembrane region" description="Helical" evidence="2">
    <location>
        <begin position="50"/>
        <end position="69"/>
    </location>
</feature>
<evidence type="ECO:0000256" key="2">
    <source>
        <dbReference type="SAM" id="Phobius"/>
    </source>
</evidence>
<feature type="domain" description="ABC transporter TMD0" evidence="3">
    <location>
        <begin position="2"/>
        <end position="132"/>
    </location>
</feature>
<dbReference type="Pfam" id="PF24357">
    <property type="entry name" value="TMD0_ABC"/>
    <property type="match status" value="1"/>
</dbReference>
<dbReference type="OrthoDB" id="6500128at2759"/>
<proteinExistence type="predicted"/>
<sequence length="134" mass="14737">MDFTLLFEQSFFSLLPSICFLGCSLYRYAKLVKRERVLQSSLDGLMLAKTTAVTALGCLNVALIVLYTLPGGELTRLSISAAVLGLLATLSLAVISYQEHHCSIRPSFLLGVYLAISILLDGSQARTLWLRRSH</sequence>
<dbReference type="Proteomes" id="UP000326877">
    <property type="component" value="Unassembled WGS sequence"/>
</dbReference>
<keyword evidence="2" id="KW-1133">Transmembrane helix</keyword>
<dbReference type="GO" id="GO:0016020">
    <property type="term" value="C:membrane"/>
    <property type="evidence" value="ECO:0007669"/>
    <property type="project" value="UniProtKB-SubCell"/>
</dbReference>
<comment type="subcellular location">
    <subcellularLocation>
        <location evidence="1">Membrane</location>
        <topology evidence="1">Multi-pass membrane protein</topology>
    </subcellularLocation>
</comment>
<keyword evidence="2" id="KW-0472">Membrane</keyword>
<dbReference type="AlphaFoldDB" id="A0A5N7CF86"/>
<dbReference type="InterPro" id="IPR056227">
    <property type="entry name" value="TMD0_ABC"/>
</dbReference>
<organism evidence="4">
    <name type="scientific">Petromyces alliaceus</name>
    <name type="common">Aspergillus alliaceus</name>
    <dbReference type="NCBI Taxonomy" id="209559"/>
    <lineage>
        <taxon>Eukaryota</taxon>
        <taxon>Fungi</taxon>
        <taxon>Dikarya</taxon>
        <taxon>Ascomycota</taxon>
        <taxon>Pezizomycotina</taxon>
        <taxon>Eurotiomycetes</taxon>
        <taxon>Eurotiomycetidae</taxon>
        <taxon>Eurotiales</taxon>
        <taxon>Aspergillaceae</taxon>
        <taxon>Aspergillus</taxon>
        <taxon>Aspergillus subgen. Circumdati</taxon>
    </lineage>
</organism>
<evidence type="ECO:0000259" key="3">
    <source>
        <dbReference type="Pfam" id="PF24357"/>
    </source>
</evidence>
<dbReference type="EMBL" id="ML735236">
    <property type="protein sequence ID" value="KAE8392559.1"/>
    <property type="molecule type" value="Genomic_DNA"/>
</dbReference>
<evidence type="ECO:0000313" key="4">
    <source>
        <dbReference type="EMBL" id="KAE8392559.1"/>
    </source>
</evidence>
<protein>
    <recommendedName>
        <fullName evidence="3">ABC transporter TMD0 domain-containing protein</fullName>
    </recommendedName>
</protein>